<feature type="signal peptide" evidence="2">
    <location>
        <begin position="1"/>
        <end position="26"/>
    </location>
</feature>
<feature type="transmembrane region" description="Helical" evidence="1">
    <location>
        <begin position="94"/>
        <end position="112"/>
    </location>
</feature>
<keyword evidence="2" id="KW-0732">Signal</keyword>
<accession>A0AAD6IR60</accession>
<gene>
    <name evidence="3" type="ORF">Dda_9127</name>
</gene>
<name>A0AAD6IR60_DREDA</name>
<keyword evidence="1" id="KW-0472">Membrane</keyword>
<keyword evidence="4" id="KW-1185">Reference proteome</keyword>
<dbReference type="Proteomes" id="UP001221413">
    <property type="component" value="Unassembled WGS sequence"/>
</dbReference>
<keyword evidence="1" id="KW-1133">Transmembrane helix</keyword>
<proteinExistence type="predicted"/>
<sequence>MSRARPSLFLLQLLLGLSFLLALAAAADPLSYCKCTCGSASIIIPLDHDDPKALTCLDCNRSFCRSSNINICDGKKEEEISTSCFQRDSVKDEAVVLIFISATVVLLIYAAVKPWVSAWLDQQRVSSPNRSLSSTQLTWIFVRRNRIPKAGVTSSFPPGKLDAGSV</sequence>
<comment type="caution">
    <text evidence="3">The sequence shown here is derived from an EMBL/GenBank/DDBJ whole genome shotgun (WGS) entry which is preliminary data.</text>
</comment>
<dbReference type="EMBL" id="JAQGDS010000015">
    <property type="protein sequence ID" value="KAJ6256035.1"/>
    <property type="molecule type" value="Genomic_DNA"/>
</dbReference>
<dbReference type="AlphaFoldDB" id="A0AAD6IR60"/>
<dbReference type="PANTHER" id="PTHR36854">
    <property type="entry name" value="CHROMOSOME 9, WHOLE GENOME SHOTGUN SEQUENCE"/>
    <property type="match status" value="1"/>
</dbReference>
<evidence type="ECO:0000313" key="4">
    <source>
        <dbReference type="Proteomes" id="UP001221413"/>
    </source>
</evidence>
<feature type="chain" id="PRO_5041956446" evidence="2">
    <location>
        <begin position="27"/>
        <end position="166"/>
    </location>
</feature>
<evidence type="ECO:0000256" key="1">
    <source>
        <dbReference type="SAM" id="Phobius"/>
    </source>
</evidence>
<evidence type="ECO:0000313" key="3">
    <source>
        <dbReference type="EMBL" id="KAJ6256035.1"/>
    </source>
</evidence>
<organism evidence="3 4">
    <name type="scientific">Drechslerella dactyloides</name>
    <name type="common">Nematode-trapping fungus</name>
    <name type="synonym">Arthrobotrys dactyloides</name>
    <dbReference type="NCBI Taxonomy" id="74499"/>
    <lineage>
        <taxon>Eukaryota</taxon>
        <taxon>Fungi</taxon>
        <taxon>Dikarya</taxon>
        <taxon>Ascomycota</taxon>
        <taxon>Pezizomycotina</taxon>
        <taxon>Orbiliomycetes</taxon>
        <taxon>Orbiliales</taxon>
        <taxon>Orbiliaceae</taxon>
        <taxon>Drechslerella</taxon>
    </lineage>
</organism>
<evidence type="ECO:0000256" key="2">
    <source>
        <dbReference type="SAM" id="SignalP"/>
    </source>
</evidence>
<protein>
    <submittedName>
        <fullName evidence="3">Uncharacterized protein</fullName>
    </submittedName>
</protein>
<keyword evidence="1" id="KW-0812">Transmembrane</keyword>
<reference evidence="3" key="1">
    <citation type="submission" date="2023-01" db="EMBL/GenBank/DDBJ databases">
        <title>The chitinases involved in constricting ring structure development in the nematode-trapping fungus Drechslerella dactyloides.</title>
        <authorList>
            <person name="Wang R."/>
            <person name="Zhang L."/>
            <person name="Tang P."/>
            <person name="Li S."/>
            <person name="Liang L."/>
        </authorList>
    </citation>
    <scope>NUCLEOTIDE SEQUENCE</scope>
    <source>
        <strain evidence="3">YMF1.00031</strain>
    </source>
</reference>
<dbReference type="PANTHER" id="PTHR36854:SF1">
    <property type="entry name" value="TRANSMEMBRANE PROTEIN"/>
    <property type="match status" value="1"/>
</dbReference>